<organism evidence="3 4">
    <name type="scientific">Sphingomonas glacialis</name>
    <dbReference type="NCBI Taxonomy" id="658225"/>
    <lineage>
        <taxon>Bacteria</taxon>
        <taxon>Pseudomonadati</taxon>
        <taxon>Pseudomonadota</taxon>
        <taxon>Alphaproteobacteria</taxon>
        <taxon>Sphingomonadales</taxon>
        <taxon>Sphingomonadaceae</taxon>
        <taxon>Sphingomonas</taxon>
    </lineage>
</organism>
<evidence type="ECO:0000259" key="2">
    <source>
        <dbReference type="Pfam" id="PF20469"/>
    </source>
</evidence>
<dbReference type="PANTHER" id="PTHR43581:SF2">
    <property type="entry name" value="EXCINUCLEASE ATPASE SUBUNIT"/>
    <property type="match status" value="1"/>
</dbReference>
<dbReference type="InterPro" id="IPR051396">
    <property type="entry name" value="Bact_Antivir_Def_Nuclease"/>
</dbReference>
<dbReference type="InterPro" id="IPR041685">
    <property type="entry name" value="AAA_GajA/Old/RecF-like"/>
</dbReference>
<dbReference type="PANTHER" id="PTHR43581">
    <property type="entry name" value="ATP/GTP PHOSPHATASE"/>
    <property type="match status" value="1"/>
</dbReference>
<keyword evidence="4" id="KW-1185">Reference proteome</keyword>
<dbReference type="CDD" id="cd01026">
    <property type="entry name" value="TOPRIM_OLD"/>
    <property type="match status" value="1"/>
</dbReference>
<evidence type="ECO:0000259" key="1">
    <source>
        <dbReference type="Pfam" id="PF13175"/>
    </source>
</evidence>
<proteinExistence type="predicted"/>
<keyword evidence="3" id="KW-0540">Nuclease</keyword>
<dbReference type="Pfam" id="PF13175">
    <property type="entry name" value="AAA_15"/>
    <property type="match status" value="2"/>
</dbReference>
<dbReference type="Proteomes" id="UP000652430">
    <property type="component" value="Unassembled WGS sequence"/>
</dbReference>
<sequence>MHIHKIRTKNFRLLADAELALEEKTTVIVGRNNSGKTSLSEVMRRLLTDGSTTFQLEDFSSASYDGFCDAHQAHLNDAEEVAIRALLPTIELRLHFRYDPAQPELGPLAPFVIDLVPDCGDALVVIRYELKDGGIASFFEGQPDHPLTPDTRLDFFRMLRERIPANFTTKIWAEDPNDTDNRRQMQPVALRHLVKTGFINAQRGLDDVTSKESDVLAKVLEGLFSTAASEMAEPGDKLIADALTSAVQDIQVQMDNNFGGQLQKLLPTLQSFGYPGLGGQELHTETTLDVRRLLSNFTKVRYAGYNGVALPESYNGLGVRNLIFILLQLVGFYKAFRAEPIAPGVHLIFIEEPEAHLHPQMQEVFIRRLAKIAQQLADGADDAAPWPVQFVVSTHSSHIANEAGFESIRFFLGADTPGAQAGVRQTKIKDLREGLAGKPEPEKQFLHQYLTLTRCDLFFADKAVLVEGLSERLMLPVVVGKLEAAEPAVPKLSTQYITVMEVGGAYAHIFTDLLEFLELRSLIVTDLDSVLVAGGTACAVHLGTTSSNACLKSWFSGDNPFTLDGLKAKNDENKRKGRNRIAYQCPEVADGPCGRTFEDAFILANAAKFELTGETPDELELAAREEAACHKKSSFALTYAIADTDWVAPRYLLDGVRWLAADDMPAADPVLAIALEAAAADAADVGDAANG</sequence>
<dbReference type="InterPro" id="IPR027417">
    <property type="entry name" value="P-loop_NTPase"/>
</dbReference>
<gene>
    <name evidence="3" type="ORF">GCM10008023_26900</name>
</gene>
<protein>
    <submittedName>
        <fullName evidence="3">ATP-dependent endonuclease</fullName>
    </submittedName>
</protein>
<feature type="domain" description="Endonuclease GajA/Old nuclease/RecF-like AAA" evidence="1">
    <location>
        <begin position="188"/>
        <end position="400"/>
    </location>
</feature>
<dbReference type="GO" id="GO:0004519">
    <property type="term" value="F:endonuclease activity"/>
    <property type="evidence" value="ECO:0007669"/>
    <property type="project" value="UniProtKB-KW"/>
</dbReference>
<name>A0ABQ3LLB9_9SPHN</name>
<evidence type="ECO:0000313" key="4">
    <source>
        <dbReference type="Proteomes" id="UP000652430"/>
    </source>
</evidence>
<evidence type="ECO:0000313" key="3">
    <source>
        <dbReference type="EMBL" id="GHH19782.1"/>
    </source>
</evidence>
<dbReference type="RefSeq" id="WP_229839406.1">
    <property type="nucleotide sequence ID" value="NZ_BNAQ01000004.1"/>
</dbReference>
<dbReference type="SUPFAM" id="SSF52540">
    <property type="entry name" value="P-loop containing nucleoside triphosphate hydrolases"/>
    <property type="match status" value="1"/>
</dbReference>
<feature type="domain" description="Endonuclease GajA/Old nuclease/RecF-like AAA" evidence="1">
    <location>
        <begin position="1"/>
        <end position="92"/>
    </location>
</feature>
<dbReference type="Gene3D" id="3.40.50.300">
    <property type="entry name" value="P-loop containing nucleotide triphosphate hydrolases"/>
    <property type="match status" value="2"/>
</dbReference>
<reference evidence="4" key="1">
    <citation type="journal article" date="2019" name="Int. J. Syst. Evol. Microbiol.">
        <title>The Global Catalogue of Microorganisms (GCM) 10K type strain sequencing project: providing services to taxonomists for standard genome sequencing and annotation.</title>
        <authorList>
            <consortium name="The Broad Institute Genomics Platform"/>
            <consortium name="The Broad Institute Genome Sequencing Center for Infectious Disease"/>
            <person name="Wu L."/>
            <person name="Ma J."/>
        </authorList>
    </citation>
    <scope>NUCLEOTIDE SEQUENCE [LARGE SCALE GENOMIC DNA]</scope>
    <source>
        <strain evidence="4">CGMCC 1.8957</strain>
    </source>
</reference>
<comment type="caution">
    <text evidence="3">The sequence shown here is derived from an EMBL/GenBank/DDBJ whole genome shotgun (WGS) entry which is preliminary data.</text>
</comment>
<dbReference type="Pfam" id="PF20469">
    <property type="entry name" value="OLD-like_TOPRIM"/>
    <property type="match status" value="1"/>
</dbReference>
<feature type="domain" description="OLD protein-like TOPRIM" evidence="2">
    <location>
        <begin position="458"/>
        <end position="528"/>
    </location>
</feature>
<keyword evidence="3" id="KW-0378">Hydrolase</keyword>
<accession>A0ABQ3LLB9</accession>
<keyword evidence="3" id="KW-0255">Endonuclease</keyword>
<dbReference type="EMBL" id="BNAQ01000004">
    <property type="protein sequence ID" value="GHH19782.1"/>
    <property type="molecule type" value="Genomic_DNA"/>
</dbReference>
<dbReference type="InterPro" id="IPR034139">
    <property type="entry name" value="TOPRIM_OLD"/>
</dbReference>